<sequence>MSGPQFPPLFTAMATAGADPLAAACAEARKGCDAGLVTWDISPALLRAAIVLAPEVPLREAMIMLPVCGIGFQNALGALAPPEVSVHLGWSGALLVNGGTCGQLTPVASAKDPDAEPDWLVIGLEVTLSREEEDTGLTPDETDLFTEGCSEIEAADLLEAWVRHTLVWINRWSEDGTRPVHSEWQGLAQGLNEETTAEGHTGTFLGVDESFGMLLQSGESTTIIPLTTTLRDIP</sequence>
<dbReference type="AlphaFoldDB" id="A0A858SVA6"/>
<dbReference type="SUPFAM" id="SSF55681">
    <property type="entry name" value="Class II aaRS and biotin synthetases"/>
    <property type="match status" value="1"/>
</dbReference>
<dbReference type="Pfam" id="PF14563">
    <property type="entry name" value="DUF4444"/>
    <property type="match status" value="1"/>
</dbReference>
<reference evidence="3 4" key="1">
    <citation type="submission" date="2020-02" db="EMBL/GenBank/DDBJ databases">
        <title>Genome sequence of Roseobacter ponti.</title>
        <authorList>
            <person name="Hollensteiner J."/>
            <person name="Schneider D."/>
            <person name="Poehlein A."/>
            <person name="Daniel R."/>
        </authorList>
    </citation>
    <scope>NUCLEOTIDE SEQUENCE [LARGE SCALE GENOMIC DNA]</scope>
    <source>
        <strain evidence="3 4">DSM 106830</strain>
    </source>
</reference>
<dbReference type="InterPro" id="IPR028044">
    <property type="entry name" value="DUF4444"/>
</dbReference>
<dbReference type="Pfam" id="PF16917">
    <property type="entry name" value="BPL_LplA_LipB_2"/>
    <property type="match status" value="1"/>
</dbReference>
<protein>
    <submittedName>
        <fullName evidence="3">DUF4444 domain-containing protein</fullName>
    </submittedName>
</protein>
<evidence type="ECO:0000313" key="3">
    <source>
        <dbReference type="EMBL" id="QJF51762.1"/>
    </source>
</evidence>
<dbReference type="RefSeq" id="WP_169640979.1">
    <property type="nucleotide sequence ID" value="NZ_CP048788.1"/>
</dbReference>
<dbReference type="InterPro" id="IPR004143">
    <property type="entry name" value="BPL_LPL_catalytic"/>
</dbReference>
<dbReference type="InterPro" id="IPR045864">
    <property type="entry name" value="aa-tRNA-synth_II/BPL/LPL"/>
</dbReference>
<proteinExistence type="predicted"/>
<keyword evidence="4" id="KW-1185">Reference proteome</keyword>
<organism evidence="3 4">
    <name type="scientific">Roseobacter ponti</name>
    <dbReference type="NCBI Taxonomy" id="1891787"/>
    <lineage>
        <taxon>Bacteria</taxon>
        <taxon>Pseudomonadati</taxon>
        <taxon>Pseudomonadota</taxon>
        <taxon>Alphaproteobacteria</taxon>
        <taxon>Rhodobacterales</taxon>
        <taxon>Roseobacteraceae</taxon>
        <taxon>Roseobacter</taxon>
    </lineage>
</organism>
<evidence type="ECO:0000259" key="2">
    <source>
        <dbReference type="Pfam" id="PF16917"/>
    </source>
</evidence>
<name>A0A858SVA6_9RHOB</name>
<dbReference type="Proteomes" id="UP000503308">
    <property type="component" value="Chromosome"/>
</dbReference>
<gene>
    <name evidence="3" type="ORF">G3256_11610</name>
</gene>
<feature type="domain" description="DUF4444" evidence="1">
    <location>
        <begin position="193"/>
        <end position="231"/>
    </location>
</feature>
<feature type="domain" description="BPL/LPL catalytic" evidence="2">
    <location>
        <begin position="6"/>
        <end position="185"/>
    </location>
</feature>
<evidence type="ECO:0000313" key="4">
    <source>
        <dbReference type="Proteomes" id="UP000503308"/>
    </source>
</evidence>
<evidence type="ECO:0000259" key="1">
    <source>
        <dbReference type="Pfam" id="PF14563"/>
    </source>
</evidence>
<dbReference type="KEGG" id="rpon:G3256_11610"/>
<dbReference type="Gene3D" id="3.30.930.10">
    <property type="entry name" value="Bira Bifunctional Protein, Domain 2"/>
    <property type="match status" value="1"/>
</dbReference>
<dbReference type="Gene3D" id="2.30.30.100">
    <property type="match status" value="1"/>
</dbReference>
<dbReference type="EMBL" id="CP048788">
    <property type="protein sequence ID" value="QJF51762.1"/>
    <property type="molecule type" value="Genomic_DNA"/>
</dbReference>
<accession>A0A858SVA6</accession>